<feature type="compositionally biased region" description="Low complexity" evidence="1">
    <location>
        <begin position="54"/>
        <end position="67"/>
    </location>
</feature>
<organism evidence="2 3">
    <name type="scientific">Streptodolium elevatio</name>
    <dbReference type="NCBI Taxonomy" id="3157996"/>
    <lineage>
        <taxon>Bacteria</taxon>
        <taxon>Bacillati</taxon>
        <taxon>Actinomycetota</taxon>
        <taxon>Actinomycetes</taxon>
        <taxon>Kitasatosporales</taxon>
        <taxon>Streptomycetaceae</taxon>
        <taxon>Streptodolium</taxon>
    </lineage>
</organism>
<keyword evidence="3" id="KW-1185">Reference proteome</keyword>
<feature type="compositionally biased region" description="Polar residues" evidence="1">
    <location>
        <begin position="142"/>
        <end position="154"/>
    </location>
</feature>
<evidence type="ECO:0000313" key="3">
    <source>
        <dbReference type="Proteomes" id="UP001551482"/>
    </source>
</evidence>
<evidence type="ECO:0000313" key="2">
    <source>
        <dbReference type="EMBL" id="MEU8140094.1"/>
    </source>
</evidence>
<accession>A0ABV3DY66</accession>
<reference evidence="2 3" key="1">
    <citation type="submission" date="2024-06" db="EMBL/GenBank/DDBJ databases">
        <title>The Natural Products Discovery Center: Release of the First 8490 Sequenced Strains for Exploring Actinobacteria Biosynthetic Diversity.</title>
        <authorList>
            <person name="Kalkreuter E."/>
            <person name="Kautsar S.A."/>
            <person name="Yang D."/>
            <person name="Bader C.D."/>
            <person name="Teijaro C.N."/>
            <person name="Fluegel L."/>
            <person name="Davis C.M."/>
            <person name="Simpson J.R."/>
            <person name="Lauterbach L."/>
            <person name="Steele A.D."/>
            <person name="Gui C."/>
            <person name="Meng S."/>
            <person name="Li G."/>
            <person name="Viehrig K."/>
            <person name="Ye F."/>
            <person name="Su P."/>
            <person name="Kiefer A.F."/>
            <person name="Nichols A."/>
            <person name="Cepeda A.J."/>
            <person name="Yan W."/>
            <person name="Fan B."/>
            <person name="Jiang Y."/>
            <person name="Adhikari A."/>
            <person name="Zheng C.-J."/>
            <person name="Schuster L."/>
            <person name="Cowan T.M."/>
            <person name="Smanski M.J."/>
            <person name="Chevrette M.G."/>
            <person name="De Carvalho L.P.S."/>
            <person name="Shen B."/>
        </authorList>
    </citation>
    <scope>NUCLEOTIDE SEQUENCE [LARGE SCALE GENOMIC DNA]</scope>
    <source>
        <strain evidence="2 3">NPDC048946</strain>
    </source>
</reference>
<evidence type="ECO:0000256" key="1">
    <source>
        <dbReference type="SAM" id="MobiDB-lite"/>
    </source>
</evidence>
<dbReference type="EMBL" id="JBEZFP010000237">
    <property type="protein sequence ID" value="MEU8140094.1"/>
    <property type="molecule type" value="Genomic_DNA"/>
</dbReference>
<dbReference type="RefSeq" id="WP_358364882.1">
    <property type="nucleotide sequence ID" value="NZ_JBEZFP010000237.1"/>
</dbReference>
<name>A0ABV3DY66_9ACTN</name>
<dbReference type="Proteomes" id="UP001551482">
    <property type="component" value="Unassembled WGS sequence"/>
</dbReference>
<proteinExistence type="predicted"/>
<feature type="region of interest" description="Disordered" evidence="1">
    <location>
        <begin position="30"/>
        <end position="67"/>
    </location>
</feature>
<comment type="caution">
    <text evidence="2">The sequence shown here is derived from an EMBL/GenBank/DDBJ whole genome shotgun (WGS) entry which is preliminary data.</text>
</comment>
<feature type="region of interest" description="Disordered" evidence="1">
    <location>
        <begin position="142"/>
        <end position="172"/>
    </location>
</feature>
<gene>
    <name evidence="2" type="ORF">AB0C36_42235</name>
</gene>
<protein>
    <submittedName>
        <fullName evidence="2">Uncharacterized protein</fullName>
    </submittedName>
</protein>
<sequence>MLDALGLQDDAARVLVDGLRAPIDELRGRLRETESTSKAWRSPGRPSRPHRPVAGRPAGPARAPDGPRILGIFNDATGPLRANDVCDTLDHERLPKNIEGTRSKLKRLVKLGLLNRDRHRQLHREVLASIRDQGPLVNRCQLPSSASHSATTLVDQGDVVADAQQKAAPPSP</sequence>